<evidence type="ECO:0000256" key="1">
    <source>
        <dbReference type="ARBA" id="ARBA00010134"/>
    </source>
</evidence>
<dbReference type="Gene3D" id="3.40.50.1460">
    <property type="match status" value="1"/>
</dbReference>
<name>C3XPS9_BRAFL</name>
<dbReference type="GO" id="GO:0004197">
    <property type="term" value="F:cysteine-type endopeptidase activity"/>
    <property type="evidence" value="ECO:0007669"/>
    <property type="project" value="InterPro"/>
</dbReference>
<feature type="active site" evidence="5">
    <location>
        <position position="177"/>
    </location>
</feature>
<dbReference type="PANTHER" id="PTHR47901">
    <property type="entry name" value="CASPASE RECRUITMENT DOMAIN-CONTAINING PROTEIN 18"/>
    <property type="match status" value="1"/>
</dbReference>
<evidence type="ECO:0000256" key="3">
    <source>
        <dbReference type="ARBA" id="ARBA00022703"/>
    </source>
</evidence>
<evidence type="ECO:0000256" key="4">
    <source>
        <dbReference type="ARBA" id="ARBA00022801"/>
    </source>
</evidence>
<keyword evidence="4" id="KW-0378">Hydrolase</keyword>
<dbReference type="eggNOG" id="KOG3573">
    <property type="taxonomic scope" value="Eukaryota"/>
</dbReference>
<accession>C3XPS9</accession>
<dbReference type="InterPro" id="IPR029030">
    <property type="entry name" value="Caspase-like_dom_sf"/>
</dbReference>
<evidence type="ECO:0000259" key="9">
    <source>
        <dbReference type="PROSITE" id="PS50208"/>
    </source>
</evidence>
<dbReference type="SMART" id="SM00115">
    <property type="entry name" value="CASc"/>
    <property type="match status" value="1"/>
</dbReference>
<sequence>MEKRHREILRRNRVFLLDNIDSFDRLLSELLAAEMPIVNEGMVDSIQPYKMESKPRGLALILSNTRFGQESKLEDRPGGEIDFDNVQSLLDRLGFHVETGVDKSAEGMLSILKTFAAKEEHKSADACIVVLMSHGAEDQICGTDGEMVKYSNIFEAFNNKNCPNLQGKPKLFFIQACRGSAVDKGTDDPDSGKMQGLLGPKTRGTDQADAIKGSVPTKSDMLFSYATQKGQVSFRNSEYGSWYIQTLTKVFMEHAKDRELSSLLRMVNRFVSQKSASCPQSPEYHGGKECCEFVDTLMKDFYFFPGTHT</sequence>
<evidence type="ECO:0000313" key="10">
    <source>
        <dbReference type="EMBL" id="EEN69950.1"/>
    </source>
</evidence>
<dbReference type="PROSITE" id="PS50207">
    <property type="entry name" value="CASPASE_P10"/>
    <property type="match status" value="1"/>
</dbReference>
<dbReference type="InterPro" id="IPR033139">
    <property type="entry name" value="Caspase_cys_AS"/>
</dbReference>
<keyword evidence="3" id="KW-0053">Apoptosis</keyword>
<dbReference type="InterPro" id="IPR001309">
    <property type="entry name" value="Pept_C14_p20"/>
</dbReference>
<feature type="region of interest" description="Disordered" evidence="7">
    <location>
        <begin position="184"/>
        <end position="207"/>
    </location>
</feature>
<dbReference type="PROSITE" id="PS01122">
    <property type="entry name" value="CASPASE_CYS"/>
    <property type="match status" value="1"/>
</dbReference>
<organism evidence="10">
    <name type="scientific">Branchiostoma floridae</name>
    <name type="common">Florida lancelet</name>
    <name type="synonym">Amphioxus</name>
    <dbReference type="NCBI Taxonomy" id="7739"/>
    <lineage>
        <taxon>Eukaryota</taxon>
        <taxon>Metazoa</taxon>
        <taxon>Chordata</taxon>
        <taxon>Cephalochordata</taxon>
        <taxon>Leptocardii</taxon>
        <taxon>Amphioxiformes</taxon>
        <taxon>Branchiostomatidae</taxon>
        <taxon>Branchiostoma</taxon>
    </lineage>
</organism>
<feature type="domain" description="Caspase family p20" evidence="9">
    <location>
        <begin position="55"/>
        <end position="181"/>
    </location>
</feature>
<dbReference type="PROSITE" id="PS50208">
    <property type="entry name" value="CASPASE_P20"/>
    <property type="match status" value="1"/>
</dbReference>
<dbReference type="FunFam" id="3.40.50.1460:FF:000026">
    <property type="entry name" value="Caspase 2, apoptosis-related cysteine peptidase"/>
    <property type="match status" value="1"/>
</dbReference>
<evidence type="ECO:0000256" key="6">
    <source>
        <dbReference type="RuleBase" id="RU003971"/>
    </source>
</evidence>
<feature type="active site" evidence="5">
    <location>
        <position position="134"/>
    </location>
</feature>
<evidence type="ECO:0000256" key="7">
    <source>
        <dbReference type="SAM" id="MobiDB-lite"/>
    </source>
</evidence>
<keyword evidence="2" id="KW-0645">Protease</keyword>
<dbReference type="Pfam" id="PF00656">
    <property type="entry name" value="Peptidase_C14"/>
    <property type="match status" value="1"/>
</dbReference>
<evidence type="ECO:0000256" key="5">
    <source>
        <dbReference type="PIRSR" id="PIRSR038001-1"/>
    </source>
</evidence>
<dbReference type="InterPro" id="IPR002138">
    <property type="entry name" value="Pept_C14_p10"/>
</dbReference>
<dbReference type="CDD" id="cd00032">
    <property type="entry name" value="CASc"/>
    <property type="match status" value="1"/>
</dbReference>
<comment type="similarity">
    <text evidence="1 6">Belongs to the peptidase C14A family.</text>
</comment>
<dbReference type="SUPFAM" id="SSF52129">
    <property type="entry name" value="Caspase-like"/>
    <property type="match status" value="1"/>
</dbReference>
<dbReference type="InParanoid" id="C3XPS9"/>
<proteinExistence type="inferred from homology"/>
<dbReference type="FunCoup" id="C3XPS9">
    <property type="interactions" value="407"/>
</dbReference>
<dbReference type="InterPro" id="IPR015917">
    <property type="entry name" value="Pept_C14A"/>
</dbReference>
<evidence type="ECO:0000256" key="2">
    <source>
        <dbReference type="ARBA" id="ARBA00022670"/>
    </source>
</evidence>
<dbReference type="GO" id="GO:0006508">
    <property type="term" value="P:proteolysis"/>
    <property type="evidence" value="ECO:0007669"/>
    <property type="project" value="UniProtKB-KW"/>
</dbReference>
<evidence type="ECO:0000259" key="8">
    <source>
        <dbReference type="PROSITE" id="PS50207"/>
    </source>
</evidence>
<gene>
    <name evidence="10" type="ORF">BRAFLDRAFT_67496</name>
</gene>
<dbReference type="InterPro" id="IPR011600">
    <property type="entry name" value="Pept_C14_caspase"/>
</dbReference>
<dbReference type="InterPro" id="IPR002398">
    <property type="entry name" value="Pept_C14"/>
</dbReference>
<dbReference type="AlphaFoldDB" id="C3XPS9"/>
<dbReference type="STRING" id="7739.C3XPS9"/>
<dbReference type="PRINTS" id="PR00376">
    <property type="entry name" value="IL1BCENZYME"/>
</dbReference>
<dbReference type="EMBL" id="GG666451">
    <property type="protein sequence ID" value="EEN69950.1"/>
    <property type="molecule type" value="Genomic_DNA"/>
</dbReference>
<dbReference type="GO" id="GO:0006915">
    <property type="term" value="P:apoptotic process"/>
    <property type="evidence" value="ECO:0007669"/>
    <property type="project" value="UniProtKB-KW"/>
</dbReference>
<reference evidence="10" key="1">
    <citation type="journal article" date="2008" name="Nature">
        <title>The amphioxus genome and the evolution of the chordate karyotype.</title>
        <authorList>
            <consortium name="US DOE Joint Genome Institute (JGI-PGF)"/>
            <person name="Putnam N.H."/>
            <person name="Butts T."/>
            <person name="Ferrier D.E.K."/>
            <person name="Furlong R.F."/>
            <person name="Hellsten U."/>
            <person name="Kawashima T."/>
            <person name="Robinson-Rechavi M."/>
            <person name="Shoguchi E."/>
            <person name="Terry A."/>
            <person name="Yu J.-K."/>
            <person name="Benito-Gutierrez E.L."/>
            <person name="Dubchak I."/>
            <person name="Garcia-Fernandez J."/>
            <person name="Gibson-Brown J.J."/>
            <person name="Grigoriev I.V."/>
            <person name="Horton A.C."/>
            <person name="de Jong P.J."/>
            <person name="Jurka J."/>
            <person name="Kapitonov V.V."/>
            <person name="Kohara Y."/>
            <person name="Kuroki Y."/>
            <person name="Lindquist E."/>
            <person name="Lucas S."/>
            <person name="Osoegawa K."/>
            <person name="Pennacchio L.A."/>
            <person name="Salamov A.A."/>
            <person name="Satou Y."/>
            <person name="Sauka-Spengler T."/>
            <person name="Schmutz J."/>
            <person name="Shin-I T."/>
            <person name="Toyoda A."/>
            <person name="Bronner-Fraser M."/>
            <person name="Fujiyama A."/>
            <person name="Holland L.Z."/>
            <person name="Holland P.W.H."/>
            <person name="Satoh N."/>
            <person name="Rokhsar D.S."/>
        </authorList>
    </citation>
    <scope>NUCLEOTIDE SEQUENCE [LARGE SCALE GENOMIC DNA]</scope>
    <source>
        <strain evidence="10">S238N-H82</strain>
        <tissue evidence="10">Testes</tissue>
    </source>
</reference>
<protein>
    <submittedName>
        <fullName evidence="10">Uncharacterized protein</fullName>
    </submittedName>
</protein>
<feature type="domain" description="Caspase family p10" evidence="8">
    <location>
        <begin position="211"/>
        <end position="305"/>
    </location>
</feature>
<dbReference type="PANTHER" id="PTHR47901:SF8">
    <property type="entry name" value="CASPASE-3"/>
    <property type="match status" value="1"/>
</dbReference>
<dbReference type="PIRSF" id="PIRSF038001">
    <property type="entry name" value="Caspase_ICE"/>
    <property type="match status" value="1"/>
</dbReference>